<dbReference type="Pfam" id="PF06159">
    <property type="entry name" value="TRAPPC13_N"/>
    <property type="match status" value="1"/>
</dbReference>
<dbReference type="FunCoup" id="G1NS05">
    <property type="interactions" value="17"/>
</dbReference>
<dbReference type="CDD" id="cd22293">
    <property type="entry name" value="RBD_SHLD3_N"/>
    <property type="match status" value="1"/>
</dbReference>
<proteinExistence type="predicted"/>
<dbReference type="Proteomes" id="UP000001645">
    <property type="component" value="Chromosome Z"/>
</dbReference>
<reference evidence="3 4" key="1">
    <citation type="journal article" date="2010" name="PLoS Biol.">
        <title>Multi-platform next-generation sequencing of the domestic turkey (Meleagris gallopavo): genome assembly and analysis.</title>
        <authorList>
            <person name="Dalloul R.A."/>
            <person name="Long J.A."/>
            <person name="Zimin A.V."/>
            <person name="Aslam L."/>
            <person name="Beal K."/>
            <person name="Blomberg L.A."/>
            <person name="Bouffard P."/>
            <person name="Burt D.W."/>
            <person name="Crasta O."/>
            <person name="Crooijmans R.P."/>
            <person name="Cooper K."/>
            <person name="Coulombe R.A."/>
            <person name="De S."/>
            <person name="Delany M.E."/>
            <person name="Dodgson J.B."/>
            <person name="Dong J.J."/>
            <person name="Evans C."/>
            <person name="Frederickson K.M."/>
            <person name="Flicek P."/>
            <person name="Florea L."/>
            <person name="Folkerts O."/>
            <person name="Groenen M.A."/>
            <person name="Harkins T.T."/>
            <person name="Herrero J."/>
            <person name="Hoffmann S."/>
            <person name="Megens H.J."/>
            <person name="Jiang A."/>
            <person name="de Jong P."/>
            <person name="Kaiser P."/>
            <person name="Kim H."/>
            <person name="Kim K.W."/>
            <person name="Kim S."/>
            <person name="Langenberger D."/>
            <person name="Lee M.K."/>
            <person name="Lee T."/>
            <person name="Mane S."/>
            <person name="Marcais G."/>
            <person name="Marz M."/>
            <person name="McElroy A.P."/>
            <person name="Modise T."/>
            <person name="Nefedov M."/>
            <person name="Notredame C."/>
            <person name="Paton I.R."/>
            <person name="Payne W.S."/>
            <person name="Pertea G."/>
            <person name="Prickett D."/>
            <person name="Puiu D."/>
            <person name="Qioa D."/>
            <person name="Raineri E."/>
            <person name="Ruffier M."/>
            <person name="Salzberg S.L."/>
            <person name="Schatz M.C."/>
            <person name="Scheuring C."/>
            <person name="Schmidt C.J."/>
            <person name="Schroeder S."/>
            <person name="Searle S.M."/>
            <person name="Smith E.J."/>
            <person name="Smith J."/>
            <person name="Sonstegard T.S."/>
            <person name="Stadler P.F."/>
            <person name="Tafer H."/>
            <person name="Tu Z.J."/>
            <person name="Van Tassell C.P."/>
            <person name="Vilella A.J."/>
            <person name="Williams K.P."/>
            <person name="Yorke J.A."/>
            <person name="Zhang L."/>
            <person name="Zhang H.B."/>
            <person name="Zhang X."/>
            <person name="Zhang Y."/>
            <person name="Reed K.M."/>
        </authorList>
    </citation>
    <scope>NUCLEOTIDE SEQUENCE [LARGE SCALE GENOMIC DNA]</scope>
</reference>
<accession>G1NS05</accession>
<dbReference type="AlphaFoldDB" id="G1NS05"/>
<feature type="transmembrane region" description="Helical" evidence="1">
    <location>
        <begin position="390"/>
        <end position="409"/>
    </location>
</feature>
<dbReference type="GO" id="GO:0045830">
    <property type="term" value="P:positive regulation of isotype switching"/>
    <property type="evidence" value="ECO:0007669"/>
    <property type="project" value="TreeGrafter"/>
</dbReference>
<dbReference type="Ensembl" id="ENSMGAT00000017920.2">
    <property type="protein sequence ID" value="ENSMGAP00000016946.2"/>
    <property type="gene ID" value="ENSMGAG00000016007.2"/>
</dbReference>
<dbReference type="HOGENOM" id="CLU_1250328_0_0_1"/>
<protein>
    <submittedName>
        <fullName evidence="3">Shieldin complex subunit 3</fullName>
    </submittedName>
</protein>
<evidence type="ECO:0000313" key="4">
    <source>
        <dbReference type="Proteomes" id="UP000001645"/>
    </source>
</evidence>
<evidence type="ECO:0000256" key="1">
    <source>
        <dbReference type="SAM" id="Phobius"/>
    </source>
</evidence>
<dbReference type="InterPro" id="IPR055427">
    <property type="entry name" value="TRAPPC13_N"/>
</dbReference>
<keyword evidence="1" id="KW-0472">Membrane</keyword>
<dbReference type="Bgee" id="ENSMGAG00000016007">
    <property type="expression patterns" value="Expressed in bursa of Fabricius and 17 other cell types or tissues"/>
</dbReference>
<dbReference type="PANTHER" id="PTHR41404">
    <property type="entry name" value="SHIELDIN COMPLEX SUBUNIT 3"/>
    <property type="match status" value="1"/>
</dbReference>
<sequence>MEVVLHYRPHQRDLTELQKFAEAAVKEFPIRQLPRFTPWFPNDLYRLPLKPKKQPPVISSEEAEELKQLTTPSEYIVESPSYDCTKNLLEFQSDVNHGQTLIHTQNGRRQINLENQGEPPSNEKQKLKRSWSVSLNSPKLKEKILPLSKELQNNLERLKLHAFYRAKWTIEQSNCSNQNLEDIWIKLNRLIKQNELPSCNATIQRSLGQIWIFCDILYLMRLTKPTLFTNIPVTCEERDLPGNLFNQLMKDDPSTVKGAEALMLGEMLTLPQNFGNIFLGETFSSYISVHNDSNQVVKDILVKADLQTSSQRLNLSASTAAVAELKPDCCIDDVIHHEVKEIGTHILVCAVSYTTQTGEKMYFRKFFKFQVLKPLDVKTKFYNAEVNVSYLYLGLFWFTVYYFILGSLIKFKDLLNDHIYLLMSLCNVN</sequence>
<gene>
    <name evidence="3" type="primary">SHLD3</name>
</gene>
<evidence type="ECO:0000313" key="3">
    <source>
        <dbReference type="Ensembl" id="ENSMGAP00000016946.2"/>
    </source>
</evidence>
<dbReference type="PANTHER" id="PTHR41404:SF1">
    <property type="entry name" value="SHIELDIN COMPLEX SUBUNIT 3"/>
    <property type="match status" value="1"/>
</dbReference>
<dbReference type="OrthoDB" id="5963356at2759"/>
<feature type="domain" description="Trafficking protein particle complex subunit 13 N-terminal" evidence="2">
    <location>
        <begin position="219"/>
        <end position="371"/>
    </location>
</feature>
<dbReference type="InterPro" id="IPR039996">
    <property type="entry name" value="Shieldin_RINN1"/>
</dbReference>
<dbReference type="GO" id="GO:2000042">
    <property type="term" value="P:negative regulation of double-strand break repair via homologous recombination"/>
    <property type="evidence" value="ECO:0007669"/>
    <property type="project" value="TreeGrafter"/>
</dbReference>
<reference evidence="3" key="2">
    <citation type="submission" date="2025-08" db="UniProtKB">
        <authorList>
            <consortium name="Ensembl"/>
        </authorList>
    </citation>
    <scope>IDENTIFICATION</scope>
</reference>
<keyword evidence="1" id="KW-1133">Transmembrane helix</keyword>
<keyword evidence="4" id="KW-1185">Reference proteome</keyword>
<name>G1NS05_MELGA</name>
<reference evidence="3" key="3">
    <citation type="submission" date="2025-09" db="UniProtKB">
        <authorList>
            <consortium name="Ensembl"/>
        </authorList>
    </citation>
    <scope>IDENTIFICATION</scope>
</reference>
<organism evidence="3 4">
    <name type="scientific">Meleagris gallopavo</name>
    <name type="common">Wild turkey</name>
    <dbReference type="NCBI Taxonomy" id="9103"/>
    <lineage>
        <taxon>Eukaryota</taxon>
        <taxon>Metazoa</taxon>
        <taxon>Chordata</taxon>
        <taxon>Craniata</taxon>
        <taxon>Vertebrata</taxon>
        <taxon>Euteleostomi</taxon>
        <taxon>Archelosauria</taxon>
        <taxon>Archosauria</taxon>
        <taxon>Dinosauria</taxon>
        <taxon>Saurischia</taxon>
        <taxon>Theropoda</taxon>
        <taxon>Coelurosauria</taxon>
        <taxon>Aves</taxon>
        <taxon>Neognathae</taxon>
        <taxon>Galloanserae</taxon>
        <taxon>Galliformes</taxon>
        <taxon>Phasianidae</taxon>
        <taxon>Meleagridinae</taxon>
        <taxon>Meleagris</taxon>
    </lineage>
</organism>
<dbReference type="GeneTree" id="ENSGT00530000065159"/>
<keyword evidence="1" id="KW-0812">Transmembrane</keyword>
<dbReference type="GO" id="GO:2001034">
    <property type="term" value="P:positive regulation of double-strand break repair via nonhomologous end joining"/>
    <property type="evidence" value="ECO:0007669"/>
    <property type="project" value="TreeGrafter"/>
</dbReference>
<dbReference type="InParanoid" id="G1NS05"/>
<evidence type="ECO:0000259" key="2">
    <source>
        <dbReference type="Pfam" id="PF06159"/>
    </source>
</evidence>